<comment type="caution">
    <text evidence="1">The sequence shown here is derived from an EMBL/GenBank/DDBJ whole genome shotgun (WGS) entry which is preliminary data.</text>
</comment>
<evidence type="ECO:0000313" key="2">
    <source>
        <dbReference type="Proteomes" id="UP000325187"/>
    </source>
</evidence>
<keyword evidence="2" id="KW-1185">Reference proteome</keyword>
<reference evidence="1 2" key="1">
    <citation type="submission" date="2019-09" db="EMBL/GenBank/DDBJ databases">
        <title>NBRP : Genome information of microbial organism related human and environment.</title>
        <authorList>
            <person name="Hattori M."/>
            <person name="Oshima K."/>
            <person name="Inaba H."/>
            <person name="Suda W."/>
            <person name="Sakamoto M."/>
            <person name="Iino T."/>
            <person name="Kitahara M."/>
            <person name="Oshida Y."/>
            <person name="Iida T."/>
            <person name="Kudo T."/>
            <person name="Itoh T."/>
            <person name="Ohkuma M."/>
        </authorList>
    </citation>
    <scope>NUCLEOTIDE SEQUENCE [LARGE SCALE GENOMIC DNA]</scope>
    <source>
        <strain evidence="1 2">Mie-1</strain>
    </source>
</reference>
<gene>
    <name evidence="1" type="ORF">JCM17845_15340</name>
</gene>
<evidence type="ECO:0000313" key="1">
    <source>
        <dbReference type="EMBL" id="GER00911.1"/>
    </source>
</evidence>
<protein>
    <submittedName>
        <fullName evidence="1">Uncharacterized protein</fullName>
    </submittedName>
</protein>
<accession>A0A5A7MXW3</accession>
<dbReference type="EMBL" id="BKCM01000007">
    <property type="protein sequence ID" value="GER00911.1"/>
    <property type="molecule type" value="Genomic_DNA"/>
</dbReference>
<proteinExistence type="predicted"/>
<sequence>MAPIRIFTRGSMRWREEMVLDAGGRAALCASLARQAWRRVGASSVRVVRPRMGADFNDQIRESA</sequence>
<dbReference type="Proteomes" id="UP000325187">
    <property type="component" value="Unassembled WGS sequence"/>
</dbReference>
<name>A0A5A7MXW3_9PROT</name>
<dbReference type="AlphaFoldDB" id="A0A5A7MXW3"/>
<organism evidence="1 2">
    <name type="scientific">Iodidimonas gelatinilytica</name>
    <dbReference type="NCBI Taxonomy" id="1236966"/>
    <lineage>
        <taxon>Bacteria</taxon>
        <taxon>Pseudomonadati</taxon>
        <taxon>Pseudomonadota</taxon>
        <taxon>Alphaproteobacteria</taxon>
        <taxon>Iodidimonadales</taxon>
        <taxon>Iodidimonadaceae</taxon>
        <taxon>Iodidimonas</taxon>
    </lineage>
</organism>